<organism evidence="1 2">
    <name type="scientific">Aspergillus steynii IBT 23096</name>
    <dbReference type="NCBI Taxonomy" id="1392250"/>
    <lineage>
        <taxon>Eukaryota</taxon>
        <taxon>Fungi</taxon>
        <taxon>Dikarya</taxon>
        <taxon>Ascomycota</taxon>
        <taxon>Pezizomycotina</taxon>
        <taxon>Eurotiomycetes</taxon>
        <taxon>Eurotiomycetidae</taxon>
        <taxon>Eurotiales</taxon>
        <taxon>Aspergillaceae</taxon>
        <taxon>Aspergillus</taxon>
        <taxon>Aspergillus subgen. Circumdati</taxon>
    </lineage>
</organism>
<dbReference type="EMBL" id="MSFO01000004">
    <property type="protein sequence ID" value="PLB49790.1"/>
    <property type="molecule type" value="Genomic_DNA"/>
</dbReference>
<dbReference type="RefSeq" id="XP_024705092.1">
    <property type="nucleotide sequence ID" value="XM_024847725.1"/>
</dbReference>
<evidence type="ECO:0000313" key="2">
    <source>
        <dbReference type="Proteomes" id="UP000234275"/>
    </source>
</evidence>
<sequence length="278" mass="32485">MSRRFIQTTEYIKYVSVYTGPGLFANLRDEYDEARKRLMKSEHAKIINDEDITSETCYVREVQLHSHLLFKVVVLDKNPPRELILRAAANTAWGILYARTPQCYSGYKMLRFHPSKEFSKQLRGDMRRISRIDFSHHHLFQMHVKPVTELRPSEWTPADVDAQYERYPLSCAEDAKFKEERQKRCKMLGYDTITFSRNSKGDTEILVQRCYEVLQCQMGPEIKVCAVDFVSSMKVHALSAKSFSNFMRISHNPNKLCASSIVVSYRNCPRNTQRMIGY</sequence>
<keyword evidence="2" id="KW-1185">Reference proteome</keyword>
<evidence type="ECO:0000313" key="1">
    <source>
        <dbReference type="EMBL" id="PLB49790.1"/>
    </source>
</evidence>
<dbReference type="Proteomes" id="UP000234275">
    <property type="component" value="Unassembled WGS sequence"/>
</dbReference>
<accession>A0A2I2GA86</accession>
<dbReference type="GeneID" id="36555424"/>
<comment type="caution">
    <text evidence="1">The sequence shown here is derived from an EMBL/GenBank/DDBJ whole genome shotgun (WGS) entry which is preliminary data.</text>
</comment>
<name>A0A2I2GA86_9EURO</name>
<proteinExistence type="predicted"/>
<dbReference type="OrthoDB" id="4427569at2759"/>
<protein>
    <submittedName>
        <fullName evidence="1">Uncharacterized protein</fullName>
    </submittedName>
</protein>
<dbReference type="VEuPathDB" id="FungiDB:P170DRAFT_426656"/>
<gene>
    <name evidence="1" type="ORF">P170DRAFT_426656</name>
</gene>
<reference evidence="1 2" key="1">
    <citation type="submission" date="2016-12" db="EMBL/GenBank/DDBJ databases">
        <title>The genomes of Aspergillus section Nigri reveals drivers in fungal speciation.</title>
        <authorList>
            <consortium name="DOE Joint Genome Institute"/>
            <person name="Vesth T.C."/>
            <person name="Nybo J."/>
            <person name="Theobald S."/>
            <person name="Brandl J."/>
            <person name="Frisvad J.C."/>
            <person name="Nielsen K.F."/>
            <person name="Lyhne E.K."/>
            <person name="Kogle M.E."/>
            <person name="Kuo A."/>
            <person name="Riley R."/>
            <person name="Clum A."/>
            <person name="Nolan M."/>
            <person name="Lipzen A."/>
            <person name="Salamov A."/>
            <person name="Henrissat B."/>
            <person name="Wiebenga A."/>
            <person name="De Vries R.P."/>
            <person name="Grigoriev I.V."/>
            <person name="Mortensen U.H."/>
            <person name="Andersen M.R."/>
            <person name="Baker S.E."/>
        </authorList>
    </citation>
    <scope>NUCLEOTIDE SEQUENCE [LARGE SCALE GENOMIC DNA]</scope>
    <source>
        <strain evidence="1 2">IBT 23096</strain>
    </source>
</reference>
<dbReference type="AlphaFoldDB" id="A0A2I2GA86"/>